<dbReference type="GO" id="GO:0000160">
    <property type="term" value="P:phosphorelay signal transduction system"/>
    <property type="evidence" value="ECO:0007669"/>
    <property type="project" value="InterPro"/>
</dbReference>
<evidence type="ECO:0000256" key="1">
    <source>
        <dbReference type="PROSITE-ProRule" id="PRU00169"/>
    </source>
</evidence>
<proteinExistence type="predicted"/>
<dbReference type="AlphaFoldDB" id="A0A158CPM8"/>
<comment type="caution">
    <text evidence="3">The sequence shown here is derived from an EMBL/GenBank/DDBJ whole genome shotgun (WGS) entry which is preliminary data.</text>
</comment>
<evidence type="ECO:0000259" key="2">
    <source>
        <dbReference type="PROSITE" id="PS50110"/>
    </source>
</evidence>
<name>A0A158CPM8_9BURK</name>
<accession>A0A158CPM8</accession>
<dbReference type="STRING" id="1777140.AWB79_05737"/>
<dbReference type="SMART" id="SM00448">
    <property type="entry name" value="REC"/>
    <property type="match status" value="1"/>
</dbReference>
<keyword evidence="4" id="KW-1185">Reference proteome</keyword>
<protein>
    <submittedName>
        <fullName evidence="3">Two-component system, response regulator</fullName>
    </submittedName>
</protein>
<dbReference type="EMBL" id="FCOA02000026">
    <property type="protein sequence ID" value="SAK84219.1"/>
    <property type="molecule type" value="Genomic_DNA"/>
</dbReference>
<dbReference type="InterPro" id="IPR001789">
    <property type="entry name" value="Sig_transdc_resp-reg_receiver"/>
</dbReference>
<dbReference type="Proteomes" id="UP000054851">
    <property type="component" value="Unassembled WGS sequence"/>
</dbReference>
<dbReference type="PANTHER" id="PTHR45566:SF1">
    <property type="entry name" value="HTH-TYPE TRANSCRIPTIONAL REGULATOR YHJB-RELATED"/>
    <property type="match status" value="1"/>
</dbReference>
<dbReference type="PANTHER" id="PTHR45566">
    <property type="entry name" value="HTH-TYPE TRANSCRIPTIONAL REGULATOR YHJB-RELATED"/>
    <property type="match status" value="1"/>
</dbReference>
<evidence type="ECO:0000313" key="4">
    <source>
        <dbReference type="Proteomes" id="UP000054851"/>
    </source>
</evidence>
<dbReference type="SUPFAM" id="SSF52172">
    <property type="entry name" value="CheY-like"/>
    <property type="match status" value="1"/>
</dbReference>
<sequence>MQRGVYVFDLLTCAIPPHANIMTHDNKITIAVADDRPVVLRGLQSWLESDARFRVLSCARNAQQLLACLSSAGCDLIVLGCSVEAASADDFALLRELRHAYPETPVIALTDETRAVALAQIQRNGAAGLLSSHDKAHAFERVCDRVLSGARNVVSPCIAASLSATTSDDPAEESGRVNPGPDYSGARVSVTQFVARALDDTDTCSSRSSNCFPA</sequence>
<dbReference type="InterPro" id="IPR011006">
    <property type="entry name" value="CheY-like_superfamily"/>
</dbReference>
<organism evidence="3 4">
    <name type="scientific">Caballeronia hypogeia</name>
    <dbReference type="NCBI Taxonomy" id="1777140"/>
    <lineage>
        <taxon>Bacteria</taxon>
        <taxon>Pseudomonadati</taxon>
        <taxon>Pseudomonadota</taxon>
        <taxon>Betaproteobacteria</taxon>
        <taxon>Burkholderiales</taxon>
        <taxon>Burkholderiaceae</taxon>
        <taxon>Caballeronia</taxon>
    </lineage>
</organism>
<feature type="domain" description="Response regulatory" evidence="2">
    <location>
        <begin position="29"/>
        <end position="147"/>
    </location>
</feature>
<reference evidence="3" key="1">
    <citation type="submission" date="2016-01" db="EMBL/GenBank/DDBJ databases">
        <authorList>
            <person name="Peeters C."/>
        </authorList>
    </citation>
    <scope>NUCLEOTIDE SEQUENCE</scope>
    <source>
        <strain evidence="3">LMG 29322</strain>
    </source>
</reference>
<evidence type="ECO:0000313" key="3">
    <source>
        <dbReference type="EMBL" id="SAK84219.1"/>
    </source>
</evidence>
<comment type="caution">
    <text evidence="1">Lacks conserved residue(s) required for the propagation of feature annotation.</text>
</comment>
<dbReference type="InterPro" id="IPR051015">
    <property type="entry name" value="EvgA-like"/>
</dbReference>
<dbReference type="Pfam" id="PF00072">
    <property type="entry name" value="Response_reg"/>
    <property type="match status" value="1"/>
</dbReference>
<gene>
    <name evidence="3" type="ORF">AWB79_05737</name>
</gene>
<dbReference type="Gene3D" id="3.40.50.2300">
    <property type="match status" value="1"/>
</dbReference>
<dbReference type="PROSITE" id="PS50110">
    <property type="entry name" value="RESPONSE_REGULATORY"/>
    <property type="match status" value="1"/>
</dbReference>